<dbReference type="AlphaFoldDB" id="A0A2U3TH34"/>
<evidence type="ECO:0000256" key="1">
    <source>
        <dbReference type="ARBA" id="ARBA00000847"/>
    </source>
</evidence>
<dbReference type="GO" id="GO:0016787">
    <property type="term" value="F:hydrolase activity"/>
    <property type="evidence" value="ECO:0007669"/>
    <property type="project" value="UniProtKB-KW"/>
</dbReference>
<dbReference type="Gene3D" id="3.90.79.10">
    <property type="entry name" value="Nucleoside Triphosphate Pyrophosphohydrolase"/>
    <property type="match status" value="1"/>
</dbReference>
<evidence type="ECO:0000256" key="4">
    <source>
        <dbReference type="ARBA" id="ARBA00016377"/>
    </source>
</evidence>
<feature type="domain" description="Nudix hydrolase" evidence="8">
    <location>
        <begin position="40"/>
        <end position="174"/>
    </location>
</feature>
<proteinExistence type="inferred from homology"/>
<reference evidence="9 10" key="1">
    <citation type="submission" date="2018-04" db="EMBL/GenBank/DDBJ databases">
        <title>Denitrifier Microvirgula.</title>
        <authorList>
            <person name="Anderson E."/>
            <person name="Jang J."/>
            <person name="Ishii S."/>
        </authorList>
    </citation>
    <scope>NUCLEOTIDE SEQUENCE [LARGE SCALE GENOMIC DNA]</scope>
    <source>
        <strain evidence="9 10">BE2.4</strain>
    </source>
</reference>
<dbReference type="InterPro" id="IPR015797">
    <property type="entry name" value="NUDIX_hydrolase-like_dom_sf"/>
</dbReference>
<evidence type="ECO:0000256" key="2">
    <source>
        <dbReference type="ARBA" id="ARBA00001946"/>
    </source>
</evidence>
<comment type="cofactor">
    <cofactor evidence="2">
        <name>Mg(2+)</name>
        <dbReference type="ChEBI" id="CHEBI:18420"/>
    </cofactor>
</comment>
<evidence type="ECO:0000313" key="10">
    <source>
        <dbReference type="Proteomes" id="UP000244173"/>
    </source>
</evidence>
<dbReference type="PROSITE" id="PS00893">
    <property type="entry name" value="NUDIX_BOX"/>
    <property type="match status" value="1"/>
</dbReference>
<evidence type="ECO:0000313" key="9">
    <source>
        <dbReference type="EMBL" id="AVY92711.1"/>
    </source>
</evidence>
<dbReference type="Pfam" id="PF00293">
    <property type="entry name" value="NUDIX"/>
    <property type="match status" value="1"/>
</dbReference>
<evidence type="ECO:0000256" key="6">
    <source>
        <dbReference type="ARBA" id="ARBA00032162"/>
    </source>
</evidence>
<sequence>MDLTERKLESSLAYRGHFFNVMKDTVRLPDGATSQREYVTHPGAVAVFAVLPDGRLVFERQYRYPVGRALLEIPAGKIDPDESPLATARRELKEETGYTASDWWQLPVAYPCIGYSNERIVYFVAEGLSLGARELDQGEFLDVLPLALEEVRRLAASGELCDSKTLTGLYWFEQFLDGTLARERAV</sequence>
<evidence type="ECO:0000259" key="8">
    <source>
        <dbReference type="PROSITE" id="PS51462"/>
    </source>
</evidence>
<dbReference type="STRING" id="1122240.GCA_000620105_00785"/>
<dbReference type="RefSeq" id="WP_028498228.1">
    <property type="nucleotide sequence ID" value="NZ_CP028519.1"/>
</dbReference>
<dbReference type="Proteomes" id="UP000244173">
    <property type="component" value="Chromosome"/>
</dbReference>
<comment type="similarity">
    <text evidence="3">Belongs to the Nudix hydrolase family. NudK subfamily.</text>
</comment>
<dbReference type="InterPro" id="IPR000086">
    <property type="entry name" value="NUDIX_hydrolase_dom"/>
</dbReference>
<dbReference type="GO" id="GO:0019693">
    <property type="term" value="P:ribose phosphate metabolic process"/>
    <property type="evidence" value="ECO:0007669"/>
    <property type="project" value="TreeGrafter"/>
</dbReference>
<dbReference type="PANTHER" id="PTHR11839:SF18">
    <property type="entry name" value="NUDIX HYDROLASE DOMAIN-CONTAINING PROTEIN"/>
    <property type="match status" value="1"/>
</dbReference>
<dbReference type="SUPFAM" id="SSF55811">
    <property type="entry name" value="Nudix"/>
    <property type="match status" value="1"/>
</dbReference>
<dbReference type="GO" id="GO:0005829">
    <property type="term" value="C:cytosol"/>
    <property type="evidence" value="ECO:0007669"/>
    <property type="project" value="TreeGrafter"/>
</dbReference>
<name>A0A2U3TH34_9NEIS</name>
<evidence type="ECO:0000256" key="7">
    <source>
        <dbReference type="ARBA" id="ARBA00032272"/>
    </source>
</evidence>
<accession>A0A2U3TH34</accession>
<dbReference type="InterPro" id="IPR020084">
    <property type="entry name" value="NUDIX_hydrolase_CS"/>
</dbReference>
<protein>
    <recommendedName>
        <fullName evidence="4">GDP-mannose pyrophosphatase</fullName>
    </recommendedName>
    <alternativeName>
        <fullName evidence="6">GDP-mannose hydrolase</fullName>
    </alternativeName>
    <alternativeName>
        <fullName evidence="7">GDPMK</fullName>
    </alternativeName>
</protein>
<evidence type="ECO:0000256" key="5">
    <source>
        <dbReference type="ARBA" id="ARBA00022801"/>
    </source>
</evidence>
<dbReference type="EMBL" id="CP028519">
    <property type="protein sequence ID" value="AVY92711.1"/>
    <property type="molecule type" value="Genomic_DNA"/>
</dbReference>
<dbReference type="PROSITE" id="PS51462">
    <property type="entry name" value="NUDIX"/>
    <property type="match status" value="1"/>
</dbReference>
<comment type="catalytic activity">
    <reaction evidence="1">
        <text>GDP-alpha-D-mannose + H2O = alpha-D-mannose 1-phosphate + GMP + 2 H(+)</text>
        <dbReference type="Rhea" id="RHEA:27978"/>
        <dbReference type="ChEBI" id="CHEBI:15377"/>
        <dbReference type="ChEBI" id="CHEBI:15378"/>
        <dbReference type="ChEBI" id="CHEBI:57527"/>
        <dbReference type="ChEBI" id="CHEBI:58115"/>
        <dbReference type="ChEBI" id="CHEBI:58409"/>
    </reaction>
</comment>
<keyword evidence="10" id="KW-1185">Reference proteome</keyword>
<dbReference type="GO" id="GO:0006753">
    <property type="term" value="P:nucleoside phosphate metabolic process"/>
    <property type="evidence" value="ECO:0007669"/>
    <property type="project" value="TreeGrafter"/>
</dbReference>
<evidence type="ECO:0000256" key="3">
    <source>
        <dbReference type="ARBA" id="ARBA00007275"/>
    </source>
</evidence>
<gene>
    <name evidence="9" type="ORF">DAI18_00590</name>
</gene>
<dbReference type="PANTHER" id="PTHR11839">
    <property type="entry name" value="UDP/ADP-SUGAR PYROPHOSPHATASE"/>
    <property type="match status" value="1"/>
</dbReference>
<dbReference type="OrthoDB" id="9806150at2"/>
<organism evidence="9 10">
    <name type="scientific">Microvirgula aerodenitrificans</name>
    <dbReference type="NCBI Taxonomy" id="57480"/>
    <lineage>
        <taxon>Bacteria</taxon>
        <taxon>Pseudomonadati</taxon>
        <taxon>Pseudomonadota</taxon>
        <taxon>Betaproteobacteria</taxon>
        <taxon>Neisseriales</taxon>
        <taxon>Aquaspirillaceae</taxon>
        <taxon>Microvirgula</taxon>
    </lineage>
</organism>
<keyword evidence="5 9" id="KW-0378">Hydrolase</keyword>
<dbReference type="KEGG" id="maer:DAI18_00590"/>